<proteinExistence type="predicted"/>
<reference evidence="1 2" key="1">
    <citation type="submission" date="2020-08" db="EMBL/GenBank/DDBJ databases">
        <title>Genomic Encyclopedia of Type Strains, Phase IV (KMG-IV): sequencing the most valuable type-strain genomes for metagenomic binning, comparative biology and taxonomic classification.</title>
        <authorList>
            <person name="Goeker M."/>
        </authorList>
    </citation>
    <scope>NUCLEOTIDE SEQUENCE [LARGE SCALE GENOMIC DNA]</scope>
    <source>
        <strain evidence="1 2">DSM 23447</strain>
    </source>
</reference>
<dbReference type="AlphaFoldDB" id="A0A7W6IK55"/>
<organism evidence="1 2">
    <name type="scientific">Devosia subaequoris</name>
    <dbReference type="NCBI Taxonomy" id="395930"/>
    <lineage>
        <taxon>Bacteria</taxon>
        <taxon>Pseudomonadati</taxon>
        <taxon>Pseudomonadota</taxon>
        <taxon>Alphaproteobacteria</taxon>
        <taxon>Hyphomicrobiales</taxon>
        <taxon>Devosiaceae</taxon>
        <taxon>Devosia</taxon>
    </lineage>
</organism>
<evidence type="ECO:0000313" key="1">
    <source>
        <dbReference type="EMBL" id="MBB4051121.1"/>
    </source>
</evidence>
<dbReference type="Proteomes" id="UP000547011">
    <property type="component" value="Unassembled WGS sequence"/>
</dbReference>
<comment type="caution">
    <text evidence="1">The sequence shown here is derived from an EMBL/GenBank/DDBJ whole genome shotgun (WGS) entry which is preliminary data.</text>
</comment>
<name>A0A7W6IK55_9HYPH</name>
<dbReference type="EMBL" id="JACIEW010000001">
    <property type="protein sequence ID" value="MBB4051121.1"/>
    <property type="molecule type" value="Genomic_DNA"/>
</dbReference>
<evidence type="ECO:0000313" key="2">
    <source>
        <dbReference type="Proteomes" id="UP000547011"/>
    </source>
</evidence>
<protein>
    <submittedName>
        <fullName evidence="1">Uncharacterized protein</fullName>
    </submittedName>
</protein>
<accession>A0A7W6IK55</accession>
<gene>
    <name evidence="1" type="ORF">GGR20_000739</name>
</gene>
<sequence length="64" mass="6928">MPDPVAAESGFFMFFSRMHGSLGLVLANSPTPQKWDCGKIASFVCIVCITDVQNDHLLITTGVI</sequence>
<keyword evidence="2" id="KW-1185">Reference proteome</keyword>